<dbReference type="SMART" id="SM00256">
    <property type="entry name" value="FBOX"/>
    <property type="match status" value="1"/>
</dbReference>
<dbReference type="Gene3D" id="1.20.1280.50">
    <property type="match status" value="1"/>
</dbReference>
<dbReference type="Pfam" id="PF00646">
    <property type="entry name" value="F-box"/>
    <property type="match status" value="1"/>
</dbReference>
<keyword evidence="4" id="KW-1185">Reference proteome</keyword>
<feature type="domain" description="F-box" evidence="2">
    <location>
        <begin position="399"/>
        <end position="449"/>
    </location>
</feature>
<dbReference type="PANTHER" id="PTHR13318">
    <property type="entry name" value="PARTNER OF PAIRED, ISOFORM B-RELATED"/>
    <property type="match status" value="1"/>
</dbReference>
<reference evidence="3" key="1">
    <citation type="submission" date="2022-01" db="EMBL/GenBank/DDBJ databases">
        <title>Genome Sequence Resource for Two Populations of Ditylenchus destructor, the Migratory Endoparasitic Phytonematode.</title>
        <authorList>
            <person name="Zhang H."/>
            <person name="Lin R."/>
            <person name="Xie B."/>
        </authorList>
    </citation>
    <scope>NUCLEOTIDE SEQUENCE</scope>
    <source>
        <strain evidence="3">BazhouSP</strain>
    </source>
</reference>
<dbReference type="Gene3D" id="3.80.10.10">
    <property type="entry name" value="Ribonuclease Inhibitor"/>
    <property type="match status" value="1"/>
</dbReference>
<dbReference type="SUPFAM" id="SSF81383">
    <property type="entry name" value="F-box domain"/>
    <property type="match status" value="1"/>
</dbReference>
<accession>A0AAD4ML15</accession>
<sequence length="878" mass="101343">MHEAKNSFVGCNLFLDFTALVQSYRHNPDIGKDVPDQVNYLLQNVFHKPSSLSFYSECCSGSIRILFQLLQAKALPNCNEMTLHLRERYSTVEQSICNQETNNAIIEWLKDSKNPSYDLDLRAKKHVILERYPRRLILDVVRQLRHLLEGDSLLSSTDFVITFFECETSAYRCLEGDHEFIMSNASNNGRLTFLKHFDSIHPDRAYRLWYRRVTNEEEDSVTLTSLQNSQTESNGEVEMNSSLFYNRGVVLQSNRDDFMDKIRSDQNRLDYRDPDYRGLTVLFNHHFIAIFVFHYNYKIDGGSEMGNDRRRTLGNGSAPLVKGQALLIESMAMSYWALKRQIHYPNFHVINVENDLDEIPHVDLQKAQGTSAEDSNTDTGNYLPAKRQKLAESTNGQHALSFNDLPSELIKKVFVCLPIRTITSVRNICRKWRLVVDKMDVAHGNFSEQLLLDREDDTNDSHVNKYVNFSEIYQIFCCSGPKFRFVDFSYLSFDDELNLMSGLLKKCSNLQHLCLNGIELSEQWLIEIGKNFGANLKSVSLQNCFERETPEDGSMFAAFNDFLKNCQKLAYLDVSSNGFFISYEDYILGGDEVLPFSSSLEYLDWSNSCINDEIIGRIEKRCPNLVTLILNNVKIYQQISLEGVFKSARRLEYLSYSDDFNDGASEMNRDEWLSNDISHCHSLKVLDLRCDYTVYNETLIALAQNCPLLEWLMLHNADKYSRIDEDGFNEMAELPNLQYLEINDFEAFADEVLEKIACKGKLKHLSMEKCPKITVQSVVKVLERCEDLYSLHVCLYKGSPEILEIITKKSSERSPSKPTFLYEDISIPPSLGWRDEPGLKIVRYLETDEQFCTALLHKYRAKSGYPCKRFESSQQIIS</sequence>
<dbReference type="EMBL" id="JAKKPZ010000269">
    <property type="protein sequence ID" value="KAI1697421.1"/>
    <property type="molecule type" value="Genomic_DNA"/>
</dbReference>
<evidence type="ECO:0000313" key="4">
    <source>
        <dbReference type="Proteomes" id="UP001201812"/>
    </source>
</evidence>
<dbReference type="InterPro" id="IPR036047">
    <property type="entry name" value="F-box-like_dom_sf"/>
</dbReference>
<dbReference type="InterPro" id="IPR032675">
    <property type="entry name" value="LRR_dom_sf"/>
</dbReference>
<dbReference type="PROSITE" id="PS50181">
    <property type="entry name" value="FBOX"/>
    <property type="match status" value="1"/>
</dbReference>
<dbReference type="GO" id="GO:0019005">
    <property type="term" value="C:SCF ubiquitin ligase complex"/>
    <property type="evidence" value="ECO:0007669"/>
    <property type="project" value="TreeGrafter"/>
</dbReference>
<comment type="caution">
    <text evidence="3">The sequence shown here is derived from an EMBL/GenBank/DDBJ whole genome shotgun (WGS) entry which is preliminary data.</text>
</comment>
<dbReference type="InterPro" id="IPR001810">
    <property type="entry name" value="F-box_dom"/>
</dbReference>
<evidence type="ECO:0000259" key="2">
    <source>
        <dbReference type="PROSITE" id="PS50181"/>
    </source>
</evidence>
<dbReference type="SUPFAM" id="SSF52047">
    <property type="entry name" value="RNI-like"/>
    <property type="match status" value="2"/>
</dbReference>
<keyword evidence="1" id="KW-0833">Ubl conjugation pathway</keyword>
<dbReference type="InterPro" id="IPR006553">
    <property type="entry name" value="Leu-rich_rpt_Cys-con_subtyp"/>
</dbReference>
<protein>
    <submittedName>
        <fullName evidence="3">RNA-binding protein EEED8.10</fullName>
    </submittedName>
</protein>
<gene>
    <name evidence="3" type="ORF">DdX_18504</name>
</gene>
<evidence type="ECO:0000256" key="1">
    <source>
        <dbReference type="ARBA" id="ARBA00022786"/>
    </source>
</evidence>
<evidence type="ECO:0000313" key="3">
    <source>
        <dbReference type="EMBL" id="KAI1697421.1"/>
    </source>
</evidence>
<dbReference type="AlphaFoldDB" id="A0AAD4ML15"/>
<dbReference type="GO" id="GO:0031146">
    <property type="term" value="P:SCF-dependent proteasomal ubiquitin-dependent protein catabolic process"/>
    <property type="evidence" value="ECO:0007669"/>
    <property type="project" value="TreeGrafter"/>
</dbReference>
<dbReference type="SMART" id="SM00367">
    <property type="entry name" value="LRR_CC"/>
    <property type="match status" value="3"/>
</dbReference>
<organism evidence="3 4">
    <name type="scientific">Ditylenchus destructor</name>
    <dbReference type="NCBI Taxonomy" id="166010"/>
    <lineage>
        <taxon>Eukaryota</taxon>
        <taxon>Metazoa</taxon>
        <taxon>Ecdysozoa</taxon>
        <taxon>Nematoda</taxon>
        <taxon>Chromadorea</taxon>
        <taxon>Rhabditida</taxon>
        <taxon>Tylenchina</taxon>
        <taxon>Tylenchomorpha</taxon>
        <taxon>Sphaerularioidea</taxon>
        <taxon>Anguinidae</taxon>
        <taxon>Anguininae</taxon>
        <taxon>Ditylenchus</taxon>
    </lineage>
</organism>
<dbReference type="Proteomes" id="UP001201812">
    <property type="component" value="Unassembled WGS sequence"/>
</dbReference>
<proteinExistence type="predicted"/>
<name>A0AAD4ML15_9BILA</name>